<dbReference type="Proteomes" id="UP001274896">
    <property type="component" value="Unassembled WGS sequence"/>
</dbReference>
<accession>A0AAE0RHP6</accession>
<name>A0AAE0RHP6_9TELE</name>
<evidence type="ECO:0000313" key="2">
    <source>
        <dbReference type="Proteomes" id="UP001274896"/>
    </source>
</evidence>
<comment type="caution">
    <text evidence="1">The sequence shown here is derived from an EMBL/GenBank/DDBJ whole genome shotgun (WGS) entry which is preliminary data.</text>
</comment>
<keyword evidence="2" id="KW-1185">Reference proteome</keyword>
<evidence type="ECO:0000313" key="1">
    <source>
        <dbReference type="EMBL" id="KAK3554530.1"/>
    </source>
</evidence>
<feature type="non-terminal residue" evidence="1">
    <location>
        <position position="1"/>
    </location>
</feature>
<feature type="non-terminal residue" evidence="1">
    <location>
        <position position="157"/>
    </location>
</feature>
<dbReference type="AlphaFoldDB" id="A0AAE0RHP6"/>
<dbReference type="PANTHER" id="PTHR47510:SF3">
    <property type="entry name" value="ENDO_EXONUCLEASE_PHOSPHATASE DOMAIN-CONTAINING PROTEIN"/>
    <property type="match status" value="1"/>
</dbReference>
<organism evidence="1 2">
    <name type="scientific">Hemibagrus guttatus</name>
    <dbReference type="NCBI Taxonomy" id="175788"/>
    <lineage>
        <taxon>Eukaryota</taxon>
        <taxon>Metazoa</taxon>
        <taxon>Chordata</taxon>
        <taxon>Craniata</taxon>
        <taxon>Vertebrata</taxon>
        <taxon>Euteleostomi</taxon>
        <taxon>Actinopterygii</taxon>
        <taxon>Neopterygii</taxon>
        <taxon>Teleostei</taxon>
        <taxon>Ostariophysi</taxon>
        <taxon>Siluriformes</taxon>
        <taxon>Bagridae</taxon>
        <taxon>Hemibagrus</taxon>
    </lineage>
</organism>
<reference evidence="1" key="1">
    <citation type="submission" date="2023-06" db="EMBL/GenBank/DDBJ databases">
        <title>Male Hemibagrus guttatus genome.</title>
        <authorList>
            <person name="Bian C."/>
        </authorList>
    </citation>
    <scope>NUCLEOTIDE SEQUENCE</scope>
    <source>
        <strain evidence="1">Male_cb2023</strain>
        <tissue evidence="1">Muscle</tissue>
    </source>
</reference>
<protein>
    <submittedName>
        <fullName evidence="1">Uncharacterized protein</fullName>
    </submittedName>
</protein>
<dbReference type="PANTHER" id="PTHR47510">
    <property type="entry name" value="REVERSE TRANSCRIPTASE DOMAIN-CONTAINING PROTEIN"/>
    <property type="match status" value="1"/>
</dbReference>
<sequence length="157" mass="17610">VFTDIFNISLSRAVVSTCSKTTTVPEKSSVSYLNDYRSIALTPIVMKCSERLIMRHTKTWLPPALNPMQDAYRHNCSTDNTIVTHMHEGCSYVDFSSTEASVSLDQEKHVQHHNTKHWGPSRLCSQSTAVHSADSTNHIVVGLISKIDESAFKKEMQ</sequence>
<gene>
    <name evidence="1" type="ORF">QTP70_024440</name>
</gene>
<dbReference type="EMBL" id="JAUCMX010000002">
    <property type="protein sequence ID" value="KAK3554530.1"/>
    <property type="molecule type" value="Genomic_DNA"/>
</dbReference>
<proteinExistence type="predicted"/>